<comment type="caution">
    <text evidence="2">The sequence shown here is derived from an EMBL/GenBank/DDBJ whole genome shotgun (WGS) entry which is preliminary data.</text>
</comment>
<name>A0A4C2AI87_EUMVA</name>
<evidence type="ECO:0000256" key="1">
    <source>
        <dbReference type="SAM" id="MobiDB-lite"/>
    </source>
</evidence>
<protein>
    <submittedName>
        <fullName evidence="2">Protein winged eye</fullName>
    </submittedName>
</protein>
<feature type="region of interest" description="Disordered" evidence="1">
    <location>
        <begin position="410"/>
        <end position="436"/>
    </location>
</feature>
<dbReference type="OrthoDB" id="6426227at2759"/>
<organism evidence="2 3">
    <name type="scientific">Eumeta variegata</name>
    <name type="common">Bagworm moth</name>
    <name type="synonym">Eumeta japonica</name>
    <dbReference type="NCBI Taxonomy" id="151549"/>
    <lineage>
        <taxon>Eukaryota</taxon>
        <taxon>Metazoa</taxon>
        <taxon>Ecdysozoa</taxon>
        <taxon>Arthropoda</taxon>
        <taxon>Hexapoda</taxon>
        <taxon>Insecta</taxon>
        <taxon>Pterygota</taxon>
        <taxon>Neoptera</taxon>
        <taxon>Endopterygota</taxon>
        <taxon>Lepidoptera</taxon>
        <taxon>Glossata</taxon>
        <taxon>Ditrysia</taxon>
        <taxon>Tineoidea</taxon>
        <taxon>Psychidae</taxon>
        <taxon>Oiketicinae</taxon>
        <taxon>Eumeta</taxon>
    </lineage>
</organism>
<proteinExistence type="predicted"/>
<dbReference type="EMBL" id="BGZK01003159">
    <property type="protein sequence ID" value="GBP98535.1"/>
    <property type="molecule type" value="Genomic_DNA"/>
</dbReference>
<keyword evidence="3" id="KW-1185">Reference proteome</keyword>
<dbReference type="AlphaFoldDB" id="A0A4C2AI87"/>
<feature type="compositionally biased region" description="Low complexity" evidence="1">
    <location>
        <begin position="209"/>
        <end position="225"/>
    </location>
</feature>
<feature type="compositionally biased region" description="Low complexity" evidence="1">
    <location>
        <begin position="426"/>
        <end position="436"/>
    </location>
</feature>
<accession>A0A4C2AI87</accession>
<evidence type="ECO:0000313" key="2">
    <source>
        <dbReference type="EMBL" id="GBP98535.1"/>
    </source>
</evidence>
<feature type="region of interest" description="Disordered" evidence="1">
    <location>
        <begin position="195"/>
        <end position="226"/>
    </location>
</feature>
<dbReference type="Proteomes" id="UP000299102">
    <property type="component" value="Unassembled WGS sequence"/>
</dbReference>
<gene>
    <name evidence="2" type="primary">wge</name>
    <name evidence="2" type="ORF">EVAR_69632_1</name>
</gene>
<evidence type="ECO:0000313" key="3">
    <source>
        <dbReference type="Proteomes" id="UP000299102"/>
    </source>
</evidence>
<reference evidence="2 3" key="1">
    <citation type="journal article" date="2019" name="Commun. Biol.">
        <title>The bagworm genome reveals a unique fibroin gene that provides high tensile strength.</title>
        <authorList>
            <person name="Kono N."/>
            <person name="Nakamura H."/>
            <person name="Ohtoshi R."/>
            <person name="Tomita M."/>
            <person name="Numata K."/>
            <person name="Arakawa K."/>
        </authorList>
    </citation>
    <scope>NUCLEOTIDE SEQUENCE [LARGE SCALE GENOMIC DNA]</scope>
</reference>
<sequence>MQRNLLELTAPNTQALNLMRLPTPPTSATMESAAVAAAASANATPIILQTQLLFQAAASSPTPALLNLSATLNRVTTQTSQHSPQVATSLTSLAATASPLSTTTAGFLTCPNTNGATALSATIGPPTPLADDLPSSLHFKSAHQPLDNSATTSPQIVVGVPRVVNSANTMPSAQSQAAAPVAPPQMQDVNIQTDTPVCSEDENSSCPLNSTTTATTGAAGNATSTEHCTTAQCTPPLTQNDELYHDTEAQQPLELTKPLATNIILHRATTPFVESSCQSLSEERSGSLKSPLRQQNSAYHNEIYGEDRKVNEERLDHVPMSLTPTISSSTTTPHTRQPEDMTGLELLSNISASTLAKTATIRVKQEPLDAVSEANMCHHLAASEPHPVRESNSCHLESHLSEQQNSLILHPENLPTPASPQPPHSPSLSHPVMSSHSPINNIAPNEDVEPLGGLKLLCALAEQRIHEEEVQSTNMNATNGLFRTTAASSPHNFSCASFAQNAFIKPCPTATRSLLPWTAQIYVSFTGNRNCPRPVLPVAPASQLTYQKPFQKVQLNGRNTNIPNILQNLHHRLSQRLWYQCSQCQQ</sequence>